<organism evidence="1 2">
    <name type="scientific">Muribacter muris</name>
    <dbReference type="NCBI Taxonomy" id="67855"/>
    <lineage>
        <taxon>Bacteria</taxon>
        <taxon>Pseudomonadati</taxon>
        <taxon>Pseudomonadota</taxon>
        <taxon>Gammaproteobacteria</taxon>
        <taxon>Pasteurellales</taxon>
        <taxon>Pasteurellaceae</taxon>
        <taxon>Muribacter</taxon>
    </lineage>
</organism>
<protein>
    <submittedName>
        <fullName evidence="1">Uncharacterized protein</fullName>
    </submittedName>
</protein>
<comment type="caution">
    <text evidence="1">The sequence shown here is derived from an EMBL/GenBank/DDBJ whole genome shotgun (WGS) entry which is preliminary data.</text>
</comment>
<proteinExistence type="predicted"/>
<dbReference type="RefSeq" id="WP_135058523.1">
    <property type="nucleotide sequence ID" value="NZ_JADGLC010000033.1"/>
</dbReference>
<evidence type="ECO:0000313" key="1">
    <source>
        <dbReference type="EMBL" id="TFV07968.1"/>
    </source>
</evidence>
<evidence type="ECO:0000313" key="2">
    <source>
        <dbReference type="Proteomes" id="UP000297396"/>
    </source>
</evidence>
<sequence length="69" mass="8435">MYKDIEMWLENTPFPSVVLYFYQGDVTLRFPIDEWLFNLCCQKGIFCKEARMLLNRKLYDLRKSLEFLT</sequence>
<gene>
    <name evidence="1" type="ORF">E4T80_11465</name>
</gene>
<dbReference type="EMBL" id="SPPA01000033">
    <property type="protein sequence ID" value="TFV07968.1"/>
    <property type="molecule type" value="Genomic_DNA"/>
</dbReference>
<dbReference type="AlphaFoldDB" id="A0A4Y9JQX6"/>
<dbReference type="Proteomes" id="UP000297396">
    <property type="component" value="Unassembled WGS sequence"/>
</dbReference>
<reference evidence="1 2" key="1">
    <citation type="submission" date="2019-03" db="EMBL/GenBank/DDBJ databases">
        <title>Diversity of the mouse oral microbiome.</title>
        <authorList>
            <person name="Joseph S."/>
            <person name="Aduse-Opoku J."/>
            <person name="Curtis M."/>
            <person name="Wade W."/>
            <person name="Hashim A."/>
        </authorList>
    </citation>
    <scope>NUCLEOTIDE SEQUENCE [LARGE SCALE GENOMIC DNA]</scope>
    <source>
        <strain evidence="1 2">WT12</strain>
    </source>
</reference>
<accession>A0A4Y9JQX6</accession>
<name>A0A4Y9JQX6_9PAST</name>